<dbReference type="PANTHER" id="PTHR19944:SF86">
    <property type="entry name" value="HLA CLASS II HISTOCOMPATIBILITY ANTIGEN, DR ALPHA CHAIN"/>
    <property type="match status" value="1"/>
</dbReference>
<keyword evidence="2" id="KW-0732">Signal</keyword>
<evidence type="ECO:0000256" key="1">
    <source>
        <dbReference type="ARBA" id="ARBA00023319"/>
    </source>
</evidence>
<dbReference type="PROSITE" id="PS50835">
    <property type="entry name" value="IG_LIKE"/>
    <property type="match status" value="1"/>
</dbReference>
<keyword evidence="1" id="KW-0393">Immunoglobulin domain</keyword>
<evidence type="ECO:0000313" key="5">
    <source>
        <dbReference type="Proteomes" id="UP000472262"/>
    </source>
</evidence>
<reference evidence="4" key="1">
    <citation type="submission" date="2025-08" db="UniProtKB">
        <authorList>
            <consortium name="Ensembl"/>
        </authorList>
    </citation>
    <scope>IDENTIFICATION</scope>
</reference>
<dbReference type="PROSITE" id="PS00290">
    <property type="entry name" value="IG_MHC"/>
    <property type="match status" value="1"/>
</dbReference>
<dbReference type="InterPro" id="IPR007110">
    <property type="entry name" value="Ig-like_dom"/>
</dbReference>
<keyword evidence="5" id="KW-1185">Reference proteome</keyword>
<proteinExistence type="predicted"/>
<dbReference type="InterPro" id="IPR003597">
    <property type="entry name" value="Ig_C1-set"/>
</dbReference>
<dbReference type="InterPro" id="IPR050160">
    <property type="entry name" value="MHC/Immunoglobulin"/>
</dbReference>
<dbReference type="Gene3D" id="2.60.40.10">
    <property type="entry name" value="Immunoglobulins"/>
    <property type="match status" value="1"/>
</dbReference>
<dbReference type="Ensembl" id="ENSSGRT00000119894.1">
    <property type="protein sequence ID" value="ENSSGRP00000112886.1"/>
    <property type="gene ID" value="ENSSGRG00000055478.1"/>
</dbReference>
<dbReference type="InterPro" id="IPR003006">
    <property type="entry name" value="Ig/MHC_CS"/>
</dbReference>
<dbReference type="Proteomes" id="UP000472262">
    <property type="component" value="Unassembled WGS sequence"/>
</dbReference>
<dbReference type="InParanoid" id="A0A672TGP8"/>
<accession>A0A672TGP8</accession>
<reference evidence="4" key="2">
    <citation type="submission" date="2025-09" db="UniProtKB">
        <authorList>
            <consortium name="Ensembl"/>
        </authorList>
    </citation>
    <scope>IDENTIFICATION</scope>
</reference>
<evidence type="ECO:0000259" key="3">
    <source>
        <dbReference type="PROSITE" id="PS50835"/>
    </source>
</evidence>
<feature type="chain" id="PRO_5025410181" evidence="2">
    <location>
        <begin position="23"/>
        <end position="119"/>
    </location>
</feature>
<protein>
    <submittedName>
        <fullName evidence="4">Major histocompatibility complex class II integral membrane alpha chain gene</fullName>
    </submittedName>
</protein>
<feature type="domain" description="Ig-like" evidence="3">
    <location>
        <begin position="28"/>
        <end position="102"/>
    </location>
</feature>
<name>A0A672TGP8_SINGR</name>
<dbReference type="AlphaFoldDB" id="A0A672TGP8"/>
<sequence length="119" mass="13526">LAAWQNIFCIELFYFGVPLCECSQPPPPDASIYSKDDVVLEVENTLICHVTGLFPPPVNISWTKNNQIVTEGTSLSQYRINNDEGDIYSCTVFHKALDSRLETKTWGEADMTHLTLFRR</sequence>
<evidence type="ECO:0000313" key="4">
    <source>
        <dbReference type="Ensembl" id="ENSSGRP00000112886.1"/>
    </source>
</evidence>
<dbReference type="PANTHER" id="PTHR19944">
    <property type="entry name" value="MHC CLASS II-RELATED"/>
    <property type="match status" value="1"/>
</dbReference>
<dbReference type="Pfam" id="PF07654">
    <property type="entry name" value="C1-set"/>
    <property type="match status" value="1"/>
</dbReference>
<organism evidence="4 5">
    <name type="scientific">Sinocyclocheilus grahami</name>
    <name type="common">Dianchi golden-line fish</name>
    <name type="synonym">Barbus grahami</name>
    <dbReference type="NCBI Taxonomy" id="75366"/>
    <lineage>
        <taxon>Eukaryota</taxon>
        <taxon>Metazoa</taxon>
        <taxon>Chordata</taxon>
        <taxon>Craniata</taxon>
        <taxon>Vertebrata</taxon>
        <taxon>Euteleostomi</taxon>
        <taxon>Actinopterygii</taxon>
        <taxon>Neopterygii</taxon>
        <taxon>Teleostei</taxon>
        <taxon>Ostariophysi</taxon>
        <taxon>Cypriniformes</taxon>
        <taxon>Cyprinidae</taxon>
        <taxon>Cyprininae</taxon>
        <taxon>Sinocyclocheilus</taxon>
    </lineage>
</organism>
<dbReference type="InterPro" id="IPR013783">
    <property type="entry name" value="Ig-like_fold"/>
</dbReference>
<dbReference type="SUPFAM" id="SSF48726">
    <property type="entry name" value="Immunoglobulin"/>
    <property type="match status" value="1"/>
</dbReference>
<feature type="signal peptide" evidence="2">
    <location>
        <begin position="1"/>
        <end position="22"/>
    </location>
</feature>
<evidence type="ECO:0000256" key="2">
    <source>
        <dbReference type="SAM" id="SignalP"/>
    </source>
</evidence>
<dbReference type="SMART" id="SM00407">
    <property type="entry name" value="IGc1"/>
    <property type="match status" value="1"/>
</dbReference>
<dbReference type="InterPro" id="IPR036179">
    <property type="entry name" value="Ig-like_dom_sf"/>
</dbReference>